<evidence type="ECO:0000256" key="1">
    <source>
        <dbReference type="ARBA" id="ARBA00006315"/>
    </source>
</evidence>
<dbReference type="PANTHER" id="PTHR11060">
    <property type="entry name" value="PROTEIN MEMO1"/>
    <property type="match status" value="1"/>
</dbReference>
<gene>
    <name evidence="3" type="ORF">HSR6_1126</name>
</gene>
<dbReference type="GO" id="GO:0051213">
    <property type="term" value="F:dioxygenase activity"/>
    <property type="evidence" value="ECO:0007669"/>
    <property type="project" value="UniProtKB-KW"/>
</dbReference>
<dbReference type="Pfam" id="PF01875">
    <property type="entry name" value="Memo"/>
    <property type="match status" value="1"/>
</dbReference>
<dbReference type="PANTHER" id="PTHR11060:SF0">
    <property type="entry name" value="PROTEIN MEMO1"/>
    <property type="match status" value="1"/>
</dbReference>
<dbReference type="EMBL" id="CP016804">
    <property type="protein sequence ID" value="APE95575.1"/>
    <property type="molecule type" value="Genomic_DNA"/>
</dbReference>
<dbReference type="InterPro" id="IPR002737">
    <property type="entry name" value="MEMO1_fam"/>
</dbReference>
<dbReference type="HAMAP" id="MF_00055">
    <property type="entry name" value="MEMO1"/>
    <property type="match status" value="1"/>
</dbReference>
<dbReference type="KEGG" id="hhsr:HSR6_1126"/>
<sequence length="280" mass="29058">MSRVRSPAVAGQFYAGTAAGLREQIESAFKHSVGPGAVPDVTDREASLAGLVSPHAGYPYSGPIAAHGFSRLAASGRPDVVVLIGPNHSAAGAPLAISGASAWETPLGTVPVNDSLRDKLADFPDLTIDEATHAGEHSLEVQVPFLQYLYDDSVPILPIVMSRQNEETIEQLRTAVTNGLGTETNAVLLASTDLTHYEPAVVARDRDEPVLDAIRSLDSDSIVQAARSGHTMCGWGPTASVLQASADLGAETGTVLQYATSGDTAGDTDSVVGYVSGALR</sequence>
<proteinExistence type="inferred from homology"/>
<keyword evidence="4" id="KW-1185">Reference proteome</keyword>
<reference evidence="4" key="1">
    <citation type="submission" date="2016-08" db="EMBL/GenBank/DDBJ databases">
        <title>Discovery of first anaerobic lithoheterotrophic haloarchae widely represented in hypersaline habitats.</title>
        <authorList>
            <person name="Sorokin D.Y."/>
            <person name="Kublanov I.V."/>
            <person name="Roman P."/>
            <person name="Sinninghe Damste J.S."/>
            <person name="Golyshin P.N."/>
            <person name="Rojo D."/>
            <person name="Ciordia S."/>
            <person name="Mena Md.C."/>
            <person name="Ferrer M."/>
            <person name="Smedile F."/>
            <person name="Messina E."/>
            <person name="La Cono V."/>
            <person name="Yakimov M.M."/>
        </authorList>
    </citation>
    <scope>NUCLEOTIDE SEQUENCE [LARGE SCALE GENOMIC DNA]</scope>
    <source>
        <strain evidence="4">HSR6</strain>
    </source>
</reference>
<dbReference type="GeneID" id="30417650"/>
<name>A0A1J1ACX5_9EURY</name>
<organism evidence="3 4">
    <name type="scientific">Halodesulfurarchaeum formicicum</name>
    <dbReference type="NCBI Taxonomy" id="1873524"/>
    <lineage>
        <taxon>Archaea</taxon>
        <taxon>Methanobacteriati</taxon>
        <taxon>Methanobacteriota</taxon>
        <taxon>Stenosarchaea group</taxon>
        <taxon>Halobacteria</taxon>
        <taxon>Halobacteriales</taxon>
        <taxon>Halobacteriaceae</taxon>
        <taxon>Halodesulfurarchaeum</taxon>
    </lineage>
</organism>
<comment type="similarity">
    <text evidence="1 2">Belongs to the MEMO1 family.</text>
</comment>
<evidence type="ECO:0000313" key="4">
    <source>
        <dbReference type="Proteomes" id="UP000186165"/>
    </source>
</evidence>
<dbReference type="OrthoDB" id="372162at2157"/>
<protein>
    <recommendedName>
        <fullName evidence="2">MEMO1 family protein HSR6_1126</fullName>
    </recommendedName>
</protein>
<evidence type="ECO:0000256" key="2">
    <source>
        <dbReference type="HAMAP-Rule" id="MF_00055"/>
    </source>
</evidence>
<dbReference type="RefSeq" id="WP_071933074.1">
    <property type="nucleotide sequence ID" value="NZ_CP016804.1"/>
</dbReference>
<keyword evidence="3" id="KW-0560">Oxidoreductase</keyword>
<keyword evidence="3" id="KW-0223">Dioxygenase</keyword>
<dbReference type="AlphaFoldDB" id="A0A1J1ACX5"/>
<accession>A0A1J1ACX5</accession>
<dbReference type="Gene3D" id="3.40.830.10">
    <property type="entry name" value="LigB-like"/>
    <property type="match status" value="1"/>
</dbReference>
<dbReference type="Proteomes" id="UP000186165">
    <property type="component" value="Chromosome"/>
</dbReference>
<evidence type="ECO:0000313" key="3">
    <source>
        <dbReference type="EMBL" id="APE95575.1"/>
    </source>
</evidence>
<dbReference type="NCBIfam" id="TIGR04336">
    <property type="entry name" value="AmmeMemoSam_B"/>
    <property type="match status" value="1"/>
</dbReference>
<dbReference type="CDD" id="cd07361">
    <property type="entry name" value="MEMO_like"/>
    <property type="match status" value="1"/>
</dbReference>